<feature type="region of interest" description="Disordered" evidence="1">
    <location>
        <begin position="89"/>
        <end position="109"/>
    </location>
</feature>
<evidence type="ECO:0000256" key="1">
    <source>
        <dbReference type="SAM" id="MobiDB-lite"/>
    </source>
</evidence>
<organism evidence="2">
    <name type="scientific">Arundo donax</name>
    <name type="common">Giant reed</name>
    <name type="synonym">Donax arundinaceus</name>
    <dbReference type="NCBI Taxonomy" id="35708"/>
    <lineage>
        <taxon>Eukaryota</taxon>
        <taxon>Viridiplantae</taxon>
        <taxon>Streptophyta</taxon>
        <taxon>Embryophyta</taxon>
        <taxon>Tracheophyta</taxon>
        <taxon>Spermatophyta</taxon>
        <taxon>Magnoliopsida</taxon>
        <taxon>Liliopsida</taxon>
        <taxon>Poales</taxon>
        <taxon>Poaceae</taxon>
        <taxon>PACMAD clade</taxon>
        <taxon>Arundinoideae</taxon>
        <taxon>Arundineae</taxon>
        <taxon>Arundo</taxon>
    </lineage>
</organism>
<dbReference type="AlphaFoldDB" id="A0A0A9GW10"/>
<reference evidence="2" key="2">
    <citation type="journal article" date="2015" name="Data Brief">
        <title>Shoot transcriptome of the giant reed, Arundo donax.</title>
        <authorList>
            <person name="Barrero R.A."/>
            <person name="Guerrero F.D."/>
            <person name="Moolhuijzen P."/>
            <person name="Goolsby J.A."/>
            <person name="Tidwell J."/>
            <person name="Bellgard S.E."/>
            <person name="Bellgard M.I."/>
        </authorList>
    </citation>
    <scope>NUCLEOTIDE SEQUENCE</scope>
    <source>
        <tissue evidence="2">Shoot tissue taken approximately 20 cm above the soil surface</tissue>
    </source>
</reference>
<proteinExistence type="predicted"/>
<sequence>MPCGAARGSSTSAPPRAAPAAPQRQPRLCGGRGICALLYLPWDRLPADGGGVGRDAITAMEGIEAVGTRAEWGGWRTHGDRSVQAMVPPAGTLHSRRPSVPSPLHQHGS</sequence>
<name>A0A0A9GW10_ARUDO</name>
<evidence type="ECO:0000313" key="2">
    <source>
        <dbReference type="EMBL" id="JAE27734.1"/>
    </source>
</evidence>
<feature type="compositionally biased region" description="Low complexity" evidence="1">
    <location>
        <begin position="13"/>
        <end position="26"/>
    </location>
</feature>
<accession>A0A0A9GW10</accession>
<reference evidence="2" key="1">
    <citation type="submission" date="2014-09" db="EMBL/GenBank/DDBJ databases">
        <authorList>
            <person name="Magalhaes I.L.F."/>
            <person name="Oliveira U."/>
            <person name="Santos F.R."/>
            <person name="Vidigal T.H.D.A."/>
            <person name="Brescovit A.D."/>
            <person name="Santos A.J."/>
        </authorList>
    </citation>
    <scope>NUCLEOTIDE SEQUENCE</scope>
    <source>
        <tissue evidence="2">Shoot tissue taken approximately 20 cm above the soil surface</tissue>
    </source>
</reference>
<dbReference type="EMBL" id="GBRH01170162">
    <property type="protein sequence ID" value="JAE27734.1"/>
    <property type="molecule type" value="Transcribed_RNA"/>
</dbReference>
<feature type="region of interest" description="Disordered" evidence="1">
    <location>
        <begin position="1"/>
        <end position="26"/>
    </location>
</feature>
<protein>
    <submittedName>
        <fullName evidence="2">Uncharacterized protein</fullName>
    </submittedName>
</protein>